<feature type="region of interest" description="Disordered" evidence="1">
    <location>
        <begin position="22"/>
        <end position="59"/>
    </location>
</feature>
<evidence type="ECO:0000256" key="1">
    <source>
        <dbReference type="SAM" id="MobiDB-lite"/>
    </source>
</evidence>
<proteinExistence type="predicted"/>
<reference evidence="2" key="1">
    <citation type="submission" date="2022-07" db="EMBL/GenBank/DDBJ databases">
        <title>Chromosome-level genome of Muraenolepis orangiensis.</title>
        <authorList>
            <person name="Kim J."/>
        </authorList>
    </citation>
    <scope>NUCLEOTIDE SEQUENCE</scope>
    <source>
        <strain evidence="2">KU_S4_2022</strain>
        <tissue evidence="2">Muscle</tissue>
    </source>
</reference>
<name>A0A9Q0ETS6_9TELE</name>
<dbReference type="EMBL" id="JANIIK010000036">
    <property type="protein sequence ID" value="KAJ3612338.1"/>
    <property type="molecule type" value="Genomic_DNA"/>
</dbReference>
<feature type="region of interest" description="Disordered" evidence="1">
    <location>
        <begin position="82"/>
        <end position="121"/>
    </location>
</feature>
<comment type="caution">
    <text evidence="2">The sequence shown here is derived from an EMBL/GenBank/DDBJ whole genome shotgun (WGS) entry which is preliminary data.</text>
</comment>
<accession>A0A9Q0ETS6</accession>
<keyword evidence="3" id="KW-1185">Reference proteome</keyword>
<evidence type="ECO:0000313" key="2">
    <source>
        <dbReference type="EMBL" id="KAJ3612338.1"/>
    </source>
</evidence>
<gene>
    <name evidence="2" type="ORF">NHX12_020614</name>
</gene>
<protein>
    <submittedName>
        <fullName evidence="2">Uncharacterized protein</fullName>
    </submittedName>
</protein>
<sequence>MERETHTRNGRFAPNVFLESTDRGLMEDSGPGWSRLGLRRPLPGGWDAPEEGGMAEGPRQWSSFRDETVCCCCCTERQEAAFSSSELLEAPPRSPEAPPRSMEAPPRSPEQESGASHDDGPGGFASCSLLFLYFIL</sequence>
<evidence type="ECO:0000313" key="3">
    <source>
        <dbReference type="Proteomes" id="UP001148018"/>
    </source>
</evidence>
<organism evidence="2 3">
    <name type="scientific">Muraenolepis orangiensis</name>
    <name type="common">Patagonian moray cod</name>
    <dbReference type="NCBI Taxonomy" id="630683"/>
    <lineage>
        <taxon>Eukaryota</taxon>
        <taxon>Metazoa</taxon>
        <taxon>Chordata</taxon>
        <taxon>Craniata</taxon>
        <taxon>Vertebrata</taxon>
        <taxon>Euteleostomi</taxon>
        <taxon>Actinopterygii</taxon>
        <taxon>Neopterygii</taxon>
        <taxon>Teleostei</taxon>
        <taxon>Neoteleostei</taxon>
        <taxon>Acanthomorphata</taxon>
        <taxon>Zeiogadaria</taxon>
        <taxon>Gadariae</taxon>
        <taxon>Gadiformes</taxon>
        <taxon>Muraenolepidoidei</taxon>
        <taxon>Muraenolepididae</taxon>
        <taxon>Muraenolepis</taxon>
    </lineage>
</organism>
<dbReference type="AlphaFoldDB" id="A0A9Q0ETS6"/>
<dbReference type="Proteomes" id="UP001148018">
    <property type="component" value="Unassembled WGS sequence"/>
</dbReference>